<reference evidence="1" key="1">
    <citation type="submission" date="2009-06" db="EMBL/GenBank/DDBJ databases">
        <authorList>
            <consortium name="US DOE Joint Genome Institute (JGI-PGF)"/>
            <person name="Lucas S."/>
            <person name="Copeland A."/>
            <person name="Lapidus A."/>
            <person name="Glavina del Rio T."/>
            <person name="Dalin E."/>
            <person name="Tice H."/>
            <person name="Bruce D."/>
            <person name="Goodwin L."/>
            <person name="Pitluck S."/>
            <person name="Kyrpides N."/>
            <person name="Mavromatis K."/>
            <person name="Ivanova N."/>
            <person name="Saunders E."/>
            <person name="Brettin T."/>
            <person name="Detter J.C."/>
            <person name="Han C."/>
            <person name="Larimer F."/>
            <person name="Land M."/>
            <person name="Hauser L."/>
            <person name="Markowitz V."/>
            <person name="Cheng J.-F."/>
            <person name="Hugenholtz P."/>
            <person name="Woyke T."/>
            <person name="Wu D."/>
            <person name="Gronow S."/>
            <person name="Klenk H.-P."/>
            <person name="Eisen J.A."/>
        </authorList>
    </citation>
    <scope>NUCLEOTIDE SEQUENCE</scope>
    <source>
        <strain evidence="1">Eklund 17B</strain>
    </source>
</reference>
<sequence length="117" mass="13589">MMSSSFDEFWNSIDLQQKNNTIDEPFEIGKVTSIDPLVVELEGLPLYKKNLYINPHLLAWDEEVNITTSMNDKHSHTITTIHHRSKLKLGLNVACYGINYDEQVKTYQKYCVLEVLE</sequence>
<reference evidence="1" key="2">
    <citation type="submission" date="2009-08" db="EMBL/GenBank/DDBJ databases">
        <authorList>
            <person name="Shrivastava S."/>
            <person name="Brinkac L.M."/>
            <person name="Dodson R.J."/>
            <person name="Harkins D.M."/>
            <person name="Durkin A.S."/>
            <person name="Sutton G."/>
        </authorList>
    </citation>
    <scope>NUCLEOTIDE SEQUENCE</scope>
    <source>
        <strain evidence="1">Eklund 17B</strain>
    </source>
</reference>
<dbReference type="HOGENOM" id="CLU_2080646_0_0_9"/>
<dbReference type="PATRIC" id="fig|935198.13.peg.1850"/>
<name>B2TMU6_CLOBB</name>
<dbReference type="AlphaFoldDB" id="B2TMU6"/>
<gene>
    <name evidence="1" type="ordered locus">CLL_A1900</name>
</gene>
<dbReference type="KEGG" id="cbk:CLL_A1900"/>
<dbReference type="EMBL" id="CP001056">
    <property type="protein sequence ID" value="ACD24646.1"/>
    <property type="molecule type" value="Genomic_DNA"/>
</dbReference>
<dbReference type="InterPro" id="IPR022555">
    <property type="entry name" value="DUF2577"/>
</dbReference>
<organism evidence="1">
    <name type="scientific">Clostridium botulinum (strain Eklund 17B / Type B)</name>
    <dbReference type="NCBI Taxonomy" id="935198"/>
    <lineage>
        <taxon>Bacteria</taxon>
        <taxon>Bacillati</taxon>
        <taxon>Bacillota</taxon>
        <taxon>Clostridia</taxon>
        <taxon>Eubacteriales</taxon>
        <taxon>Clostridiaceae</taxon>
        <taxon>Clostridium</taxon>
    </lineage>
</organism>
<protein>
    <recommendedName>
        <fullName evidence="2">DUF2577 domain-containing protein</fullName>
    </recommendedName>
</protein>
<proteinExistence type="predicted"/>
<evidence type="ECO:0008006" key="2">
    <source>
        <dbReference type="Google" id="ProtNLM"/>
    </source>
</evidence>
<evidence type="ECO:0000313" key="1">
    <source>
        <dbReference type="EMBL" id="ACD24646.1"/>
    </source>
</evidence>
<accession>B2TMU6</accession>
<accession>U4PKT9</accession>
<dbReference type="Pfam" id="PF10844">
    <property type="entry name" value="DUF2577"/>
    <property type="match status" value="1"/>
</dbReference>